<evidence type="ECO:0000313" key="3">
    <source>
        <dbReference type="Proteomes" id="UP000291084"/>
    </source>
</evidence>
<proteinExistence type="predicted"/>
<dbReference type="InterPro" id="IPR004320">
    <property type="entry name" value="BPS1_pln"/>
</dbReference>
<evidence type="ECO:0000313" key="2">
    <source>
        <dbReference type="EMBL" id="BAT90940.1"/>
    </source>
</evidence>
<name>A0A0S3SDQ0_PHAAN</name>
<accession>A0A0S3SDQ0</accession>
<gene>
    <name evidence="2" type="primary">Vigan.06G223700</name>
    <name evidence="2" type="ORF">VIGAN_06223700</name>
</gene>
<keyword evidence="3" id="KW-1185">Reference proteome</keyword>
<dbReference type="Proteomes" id="UP000291084">
    <property type="component" value="Chromosome 6"/>
</dbReference>
<dbReference type="GO" id="GO:0048367">
    <property type="term" value="P:shoot system development"/>
    <property type="evidence" value="ECO:0007669"/>
    <property type="project" value="InterPro"/>
</dbReference>
<dbReference type="EMBL" id="AP015039">
    <property type="protein sequence ID" value="BAT90940.1"/>
    <property type="molecule type" value="Genomic_DNA"/>
</dbReference>
<reference evidence="2 3" key="1">
    <citation type="journal article" date="2015" name="Sci. Rep.">
        <title>The power of single molecule real-time sequencing technology in the de novo assembly of a eukaryotic genome.</title>
        <authorList>
            <person name="Sakai H."/>
            <person name="Naito K."/>
            <person name="Ogiso-Tanaka E."/>
            <person name="Takahashi Y."/>
            <person name="Iseki K."/>
            <person name="Muto C."/>
            <person name="Satou K."/>
            <person name="Teruya K."/>
            <person name="Shiroma A."/>
            <person name="Shimoji M."/>
            <person name="Hirano T."/>
            <person name="Itoh T."/>
            <person name="Kaga A."/>
            <person name="Tomooka N."/>
        </authorList>
    </citation>
    <scope>NUCLEOTIDE SEQUENCE [LARGE SCALE GENOMIC DNA]</scope>
    <source>
        <strain evidence="3">cv. Shumari</strain>
    </source>
</reference>
<feature type="compositionally biased region" description="Basic residues" evidence="1">
    <location>
        <begin position="1"/>
        <end position="17"/>
    </location>
</feature>
<dbReference type="Pfam" id="PF03087">
    <property type="entry name" value="BPS1"/>
    <property type="match status" value="1"/>
</dbReference>
<dbReference type="GO" id="GO:0048364">
    <property type="term" value="P:root development"/>
    <property type="evidence" value="ECO:0007669"/>
    <property type="project" value="InterPro"/>
</dbReference>
<dbReference type="AlphaFoldDB" id="A0A0S3SDQ0"/>
<feature type="non-terminal residue" evidence="2">
    <location>
        <position position="89"/>
    </location>
</feature>
<feature type="region of interest" description="Disordered" evidence="1">
    <location>
        <begin position="1"/>
        <end position="24"/>
    </location>
</feature>
<sequence length="89" mass="10094">MRKKMKKQIQKTLKSLKHKSDNTSSMLSFSDEAETITLMFISGQKGHSKPSRWSAISKLMKPKREACDSQESNTNEFQKVDAALQCLVS</sequence>
<evidence type="ECO:0000256" key="1">
    <source>
        <dbReference type="SAM" id="MobiDB-lite"/>
    </source>
</evidence>
<protein>
    <submittedName>
        <fullName evidence="2">Uncharacterized protein</fullName>
    </submittedName>
</protein>
<organism evidence="2 3">
    <name type="scientific">Vigna angularis var. angularis</name>
    <dbReference type="NCBI Taxonomy" id="157739"/>
    <lineage>
        <taxon>Eukaryota</taxon>
        <taxon>Viridiplantae</taxon>
        <taxon>Streptophyta</taxon>
        <taxon>Embryophyta</taxon>
        <taxon>Tracheophyta</taxon>
        <taxon>Spermatophyta</taxon>
        <taxon>Magnoliopsida</taxon>
        <taxon>eudicotyledons</taxon>
        <taxon>Gunneridae</taxon>
        <taxon>Pentapetalae</taxon>
        <taxon>rosids</taxon>
        <taxon>fabids</taxon>
        <taxon>Fabales</taxon>
        <taxon>Fabaceae</taxon>
        <taxon>Papilionoideae</taxon>
        <taxon>50 kb inversion clade</taxon>
        <taxon>NPAAA clade</taxon>
        <taxon>indigoferoid/millettioid clade</taxon>
        <taxon>Phaseoleae</taxon>
        <taxon>Vigna</taxon>
    </lineage>
</organism>